<proteinExistence type="predicted"/>
<reference evidence="3" key="1">
    <citation type="submission" date="2022-08" db="EMBL/GenBank/DDBJ databases">
        <title>Whole genome sequencing of non-tuberculosis mycobacteria type-strains.</title>
        <authorList>
            <person name="Igarashi Y."/>
            <person name="Osugi A."/>
            <person name="Mitarai S."/>
        </authorList>
    </citation>
    <scope>NUCLEOTIDE SEQUENCE</scope>
    <source>
        <strain evidence="3">JCM 16369</strain>
    </source>
</reference>
<evidence type="ECO:0000313" key="4">
    <source>
        <dbReference type="Proteomes" id="UP001055337"/>
    </source>
</evidence>
<dbReference type="RefSeq" id="WP_240177318.1">
    <property type="nucleotide sequence ID" value="NZ_CP092362.2"/>
</dbReference>
<gene>
    <name evidence="3" type="ORF">MI149_23195</name>
</gene>
<evidence type="ECO:0008006" key="5">
    <source>
        <dbReference type="Google" id="ProtNLM"/>
    </source>
</evidence>
<dbReference type="EMBL" id="CP092362">
    <property type="protein sequence ID" value="ULN40534.1"/>
    <property type="molecule type" value="Genomic_DNA"/>
</dbReference>
<keyword evidence="2" id="KW-0732">Signal</keyword>
<evidence type="ECO:0000256" key="1">
    <source>
        <dbReference type="SAM" id="MobiDB-lite"/>
    </source>
</evidence>
<feature type="chain" id="PRO_5045739210" description="PPE family protein" evidence="2">
    <location>
        <begin position="30"/>
        <end position="299"/>
    </location>
</feature>
<evidence type="ECO:0000313" key="3">
    <source>
        <dbReference type="EMBL" id="ULN40534.1"/>
    </source>
</evidence>
<feature type="compositionally biased region" description="Basic residues" evidence="1">
    <location>
        <begin position="287"/>
        <end position="299"/>
    </location>
</feature>
<accession>A0ABY3TLD0</accession>
<evidence type="ECO:0000256" key="2">
    <source>
        <dbReference type="SAM" id="SignalP"/>
    </source>
</evidence>
<dbReference type="Proteomes" id="UP001055337">
    <property type="component" value="Chromosome"/>
</dbReference>
<keyword evidence="4" id="KW-1185">Reference proteome</keyword>
<organism evidence="3 4">
    <name type="scientific">Mycolicibacterium crocinum</name>
    <dbReference type="NCBI Taxonomy" id="388459"/>
    <lineage>
        <taxon>Bacteria</taxon>
        <taxon>Bacillati</taxon>
        <taxon>Actinomycetota</taxon>
        <taxon>Actinomycetes</taxon>
        <taxon>Mycobacteriales</taxon>
        <taxon>Mycobacteriaceae</taxon>
        <taxon>Mycolicibacterium</taxon>
    </lineage>
</organism>
<feature type="region of interest" description="Disordered" evidence="1">
    <location>
        <begin position="280"/>
        <end position="299"/>
    </location>
</feature>
<feature type="signal peptide" evidence="2">
    <location>
        <begin position="1"/>
        <end position="29"/>
    </location>
</feature>
<protein>
    <recommendedName>
        <fullName evidence="5">PPE family protein</fullName>
    </recommendedName>
</protein>
<name>A0ABY3TLD0_9MYCO</name>
<sequence length="299" mass="28601">MNLSTRSVIALTTGVFASAGVGLAPTANATCASVFGIGNSANCSSTQTSVAIAIGPSATAHAFGNFDSAFAVGNAAGAWTYGVADSTFALGDNTIADAGGYTTSAFGVSTAVGKGSTSQTYGFFSLAFSAHGKTSAGGSNSFGNAAIALGRTGVASAGTTGTGDLAIDAFGHGDVMAIGAGNVAVNLGGSTVFVEARGNFNNATNILGGGNSVLVGNAKPATGSWAFAVLGTGNAVQAEPGPVAVAGSILHHGVMITKQGPGFNINGVVAGGAAAVPAAHATPAAKTPRHAGSGRHLHA</sequence>